<dbReference type="Proteomes" id="UP000028481">
    <property type="component" value="Chromosome"/>
</dbReference>
<dbReference type="EMBL" id="CP008796">
    <property type="protein sequence ID" value="AIH04008.1"/>
    <property type="molecule type" value="Genomic_DNA"/>
</dbReference>
<keyword evidence="7 8" id="KW-0456">Lyase</keyword>
<gene>
    <name evidence="8" type="primary">trpC</name>
    <name evidence="10" type="ORF">HL41_04055</name>
</gene>
<dbReference type="InterPro" id="IPR045186">
    <property type="entry name" value="Indole-3-glycerol_P_synth"/>
</dbReference>
<dbReference type="EC" id="4.1.1.48" evidence="8"/>
<evidence type="ECO:0000256" key="1">
    <source>
        <dbReference type="ARBA" id="ARBA00001633"/>
    </source>
</evidence>
<dbReference type="Gene3D" id="3.20.20.70">
    <property type="entry name" value="Aldolase class I"/>
    <property type="match status" value="1"/>
</dbReference>
<keyword evidence="3 8" id="KW-0028">Amino-acid biosynthesis</keyword>
<evidence type="ECO:0000256" key="2">
    <source>
        <dbReference type="ARBA" id="ARBA00004696"/>
    </source>
</evidence>
<name>A0A075WUC6_9BACT</name>
<comment type="catalytic activity">
    <reaction evidence="1 8">
        <text>1-(2-carboxyphenylamino)-1-deoxy-D-ribulose 5-phosphate + H(+) = (1S,2R)-1-C-(indol-3-yl)glycerol 3-phosphate + CO2 + H2O</text>
        <dbReference type="Rhea" id="RHEA:23476"/>
        <dbReference type="ChEBI" id="CHEBI:15377"/>
        <dbReference type="ChEBI" id="CHEBI:15378"/>
        <dbReference type="ChEBI" id="CHEBI:16526"/>
        <dbReference type="ChEBI" id="CHEBI:58613"/>
        <dbReference type="ChEBI" id="CHEBI:58866"/>
        <dbReference type="EC" id="4.1.1.48"/>
    </reaction>
</comment>
<evidence type="ECO:0000256" key="3">
    <source>
        <dbReference type="ARBA" id="ARBA00022605"/>
    </source>
</evidence>
<dbReference type="PANTHER" id="PTHR22854">
    <property type="entry name" value="TRYPTOPHAN BIOSYNTHESIS PROTEIN"/>
    <property type="match status" value="1"/>
</dbReference>
<dbReference type="GO" id="GO:0000162">
    <property type="term" value="P:L-tryptophan biosynthetic process"/>
    <property type="evidence" value="ECO:0007669"/>
    <property type="project" value="UniProtKB-UniRule"/>
</dbReference>
<evidence type="ECO:0000313" key="10">
    <source>
        <dbReference type="EMBL" id="AIH04008.1"/>
    </source>
</evidence>
<dbReference type="RefSeq" id="WP_038060893.1">
    <property type="nucleotide sequence ID" value="NZ_CP008796.1"/>
</dbReference>
<dbReference type="PANTHER" id="PTHR22854:SF2">
    <property type="entry name" value="INDOLE-3-GLYCEROL-PHOSPHATE SYNTHASE"/>
    <property type="match status" value="1"/>
</dbReference>
<dbReference type="InterPro" id="IPR013798">
    <property type="entry name" value="Indole-3-glycerol_P_synth_dom"/>
</dbReference>
<dbReference type="GO" id="GO:0004640">
    <property type="term" value="F:phosphoribosylanthranilate isomerase activity"/>
    <property type="evidence" value="ECO:0007669"/>
    <property type="project" value="TreeGrafter"/>
</dbReference>
<dbReference type="KEGG" id="tcm:HL41_04055"/>
<keyword evidence="5 8" id="KW-0822">Tryptophan biosynthesis</keyword>
<dbReference type="Pfam" id="PF00218">
    <property type="entry name" value="IGPS"/>
    <property type="match status" value="1"/>
</dbReference>
<evidence type="ECO:0000256" key="8">
    <source>
        <dbReference type="HAMAP-Rule" id="MF_00134"/>
    </source>
</evidence>
<dbReference type="FunFam" id="3.20.20.70:FF:000024">
    <property type="entry name" value="Indole-3-glycerol phosphate synthase"/>
    <property type="match status" value="1"/>
</dbReference>
<dbReference type="CDD" id="cd00331">
    <property type="entry name" value="IGPS"/>
    <property type="match status" value="1"/>
</dbReference>
<dbReference type="AlphaFoldDB" id="A0A075WUC6"/>
<proteinExistence type="inferred from homology"/>
<protein>
    <recommendedName>
        <fullName evidence="8">Indole-3-glycerol phosphate synthase</fullName>
        <shortName evidence="8">IGPS</shortName>
        <ecNumber evidence="8">4.1.1.48</ecNumber>
    </recommendedName>
</protein>
<dbReference type="HAMAP" id="MF_00134_B">
    <property type="entry name" value="IGPS_B"/>
    <property type="match status" value="1"/>
</dbReference>
<dbReference type="PaxDb" id="289377-HL41_04055"/>
<keyword evidence="4 8" id="KW-0210">Decarboxylase</keyword>
<evidence type="ECO:0000259" key="9">
    <source>
        <dbReference type="Pfam" id="PF00218"/>
    </source>
</evidence>
<keyword evidence="6 8" id="KW-0057">Aromatic amino acid biosynthesis</keyword>
<evidence type="ECO:0000313" key="11">
    <source>
        <dbReference type="Proteomes" id="UP000028481"/>
    </source>
</evidence>
<reference evidence="10 11" key="1">
    <citation type="journal article" date="2015" name="Genome Announc.">
        <title>Genome Sequence of a Sulfate-Reducing Thermophilic Bacterium, Thermodesulfobacterium commune DSM 2178T (Phylum Thermodesulfobacteria).</title>
        <authorList>
            <person name="Bhatnagar S."/>
            <person name="Badger J.H."/>
            <person name="Madupu R."/>
            <person name="Khouri H.M."/>
            <person name="O'Connor E.M."/>
            <person name="Robb F.T."/>
            <person name="Ward N.L."/>
            <person name="Eisen J.A."/>
        </authorList>
    </citation>
    <scope>NUCLEOTIDE SEQUENCE [LARGE SCALE GENOMIC DNA]</scope>
    <source>
        <strain evidence="10 11">DSM 2178</strain>
    </source>
</reference>
<dbReference type="eggNOG" id="COG0134">
    <property type="taxonomic scope" value="Bacteria"/>
</dbReference>
<dbReference type="InterPro" id="IPR013785">
    <property type="entry name" value="Aldolase_TIM"/>
</dbReference>
<dbReference type="InterPro" id="IPR011060">
    <property type="entry name" value="RibuloseP-bd_barrel"/>
</dbReference>
<comment type="similarity">
    <text evidence="8">Belongs to the TrpC family.</text>
</comment>
<dbReference type="STRING" id="289377.HL41_04055"/>
<keyword evidence="11" id="KW-1185">Reference proteome</keyword>
<dbReference type="NCBIfam" id="NF001377">
    <property type="entry name" value="PRK00278.2-4"/>
    <property type="match status" value="1"/>
</dbReference>
<evidence type="ECO:0000256" key="7">
    <source>
        <dbReference type="ARBA" id="ARBA00023239"/>
    </source>
</evidence>
<dbReference type="GO" id="GO:0004425">
    <property type="term" value="F:indole-3-glycerol-phosphate synthase activity"/>
    <property type="evidence" value="ECO:0007669"/>
    <property type="project" value="UniProtKB-UniRule"/>
</dbReference>
<evidence type="ECO:0000256" key="4">
    <source>
        <dbReference type="ARBA" id="ARBA00022793"/>
    </source>
</evidence>
<dbReference type="UniPathway" id="UPA00035">
    <property type="reaction ID" value="UER00043"/>
</dbReference>
<dbReference type="HAMAP" id="MF_00134_A">
    <property type="entry name" value="IGPS_A"/>
    <property type="match status" value="1"/>
</dbReference>
<evidence type="ECO:0000256" key="6">
    <source>
        <dbReference type="ARBA" id="ARBA00023141"/>
    </source>
</evidence>
<accession>A0A075WUC6</accession>
<dbReference type="SUPFAM" id="SSF51366">
    <property type="entry name" value="Ribulose-phoshate binding barrel"/>
    <property type="match status" value="1"/>
</dbReference>
<comment type="pathway">
    <text evidence="2 8">Amino-acid biosynthesis; L-tryptophan biosynthesis; L-tryptophan from chorismate: step 4/5.</text>
</comment>
<sequence>MEKHKINPVLSSILLEKYYEVLKRKERGLYFRPFKDRTPIDFEKYLEKEGFVIIAEIKKASPLKDNFRENFNPLELAKNYIKGGAKAISVITEEIFFRGSLEYLAAIRTITDLPLLRKDFVLDPIQIEEARAFGADLVLLISTILTKEDLNELFKHTKKLGLTPLVEVHDEEDLEKALSVGATLIGINNRNLRTLKVDQNQSLALFEKIPSRCQVIAESGYHNPEDLKPLIKKGFKGVLIGTSLVKAKNPEKKLRAFREVVDGAKT</sequence>
<dbReference type="HOGENOM" id="CLU_034247_2_0_0"/>
<feature type="domain" description="Indole-3-glycerol phosphate synthase" evidence="9">
    <location>
        <begin position="36"/>
        <end position="256"/>
    </location>
</feature>
<organism evidence="10 11">
    <name type="scientific">Thermodesulfobacterium commune DSM 2178</name>
    <dbReference type="NCBI Taxonomy" id="289377"/>
    <lineage>
        <taxon>Bacteria</taxon>
        <taxon>Pseudomonadati</taxon>
        <taxon>Thermodesulfobacteriota</taxon>
        <taxon>Thermodesulfobacteria</taxon>
        <taxon>Thermodesulfobacteriales</taxon>
        <taxon>Thermodesulfobacteriaceae</taxon>
        <taxon>Thermodesulfobacterium</taxon>
    </lineage>
</organism>
<evidence type="ECO:0000256" key="5">
    <source>
        <dbReference type="ARBA" id="ARBA00022822"/>
    </source>
</evidence>